<name>A0AA40DW60_9PEZI</name>
<evidence type="ECO:0000256" key="5">
    <source>
        <dbReference type="ARBA" id="ARBA00019150"/>
    </source>
</evidence>
<dbReference type="Pfam" id="PF06026">
    <property type="entry name" value="Rib_5-P_isom_A"/>
    <property type="match status" value="1"/>
</dbReference>
<dbReference type="GO" id="GO:0006014">
    <property type="term" value="P:D-ribose metabolic process"/>
    <property type="evidence" value="ECO:0007669"/>
    <property type="project" value="TreeGrafter"/>
</dbReference>
<dbReference type="GO" id="GO:0009052">
    <property type="term" value="P:pentose-phosphate shunt, non-oxidative branch"/>
    <property type="evidence" value="ECO:0007669"/>
    <property type="project" value="InterPro"/>
</dbReference>
<dbReference type="SUPFAM" id="SSF100950">
    <property type="entry name" value="NagB/RpiA/CoA transferase-like"/>
    <property type="match status" value="1"/>
</dbReference>
<evidence type="ECO:0000256" key="6">
    <source>
        <dbReference type="ARBA" id="ARBA00023235"/>
    </source>
</evidence>
<evidence type="ECO:0000313" key="9">
    <source>
        <dbReference type="EMBL" id="KAK0717875.1"/>
    </source>
</evidence>
<reference evidence="9" key="1">
    <citation type="submission" date="2023-06" db="EMBL/GenBank/DDBJ databases">
        <title>Genome-scale phylogeny and comparative genomics of the fungal order Sordariales.</title>
        <authorList>
            <consortium name="Lawrence Berkeley National Laboratory"/>
            <person name="Hensen N."/>
            <person name="Bonometti L."/>
            <person name="Westerberg I."/>
            <person name="Brannstrom I.O."/>
            <person name="Guillou S."/>
            <person name="Cros-Aarteil S."/>
            <person name="Calhoun S."/>
            <person name="Haridas S."/>
            <person name="Kuo A."/>
            <person name="Mondo S."/>
            <person name="Pangilinan J."/>
            <person name="Riley R."/>
            <person name="LaButti K."/>
            <person name="Andreopoulos B."/>
            <person name="Lipzen A."/>
            <person name="Chen C."/>
            <person name="Yanf M."/>
            <person name="Daum C."/>
            <person name="Ng V."/>
            <person name="Clum A."/>
            <person name="Steindorff A."/>
            <person name="Ohm R."/>
            <person name="Martin F."/>
            <person name="Silar P."/>
            <person name="Natvig D."/>
            <person name="Lalanne C."/>
            <person name="Gautier V."/>
            <person name="Ament-velasquez S.L."/>
            <person name="Kruys A."/>
            <person name="Hutchinson M.I."/>
            <person name="Powell A.J."/>
            <person name="Barry K."/>
            <person name="Miller A.N."/>
            <person name="Grigoriev I.V."/>
            <person name="Debuchy R."/>
            <person name="Gladieux P."/>
            <person name="Thoren M.H."/>
            <person name="Johannesson H."/>
        </authorList>
    </citation>
    <scope>NUCLEOTIDE SEQUENCE</scope>
    <source>
        <strain evidence="9">SMH2392-1A</strain>
    </source>
</reference>
<comment type="pathway">
    <text evidence="2">Carbohydrate degradation; pentose phosphate pathway; D-ribose 5-phosphate from D-ribulose 5-phosphate (non-oxidative stage): step 1/1.</text>
</comment>
<keyword evidence="6 9" id="KW-0413">Isomerase</keyword>
<evidence type="ECO:0000256" key="2">
    <source>
        <dbReference type="ARBA" id="ARBA00004988"/>
    </source>
</evidence>
<dbReference type="RefSeq" id="XP_060296668.1">
    <property type="nucleotide sequence ID" value="XM_060443915.1"/>
</dbReference>
<dbReference type="Gene3D" id="3.40.50.1360">
    <property type="match status" value="1"/>
</dbReference>
<dbReference type="Proteomes" id="UP001172101">
    <property type="component" value="Unassembled WGS sequence"/>
</dbReference>
<sequence>MAMSTSESAIPLEQQARLVEESKRSAAYQAVKDHLVASYTRIGIGSGSTVVYVVEAIAALGPGVTSNMKFYPTGAQSEELIEAAGLTLQFINKLPAGQLLDVAFDGADEVDDDLNLIKGGGACLWQEKIVATSAKRFVCVADFRKLSPRLGTNWKKGIPIEVLPMAAPRVLDELKQMGSHNPRIRPGLPGKAGAIVTDNGLWIIDAPFMPLHLLKDSSESGIQAGNGDNGVWAVDALADRLIKIPGVAEIGLFYGKNGLQVESGGQKPVAAYFGMADGTVEVKSDIG</sequence>
<dbReference type="EMBL" id="JAUIRO010000004">
    <property type="protein sequence ID" value="KAK0717875.1"/>
    <property type="molecule type" value="Genomic_DNA"/>
</dbReference>
<evidence type="ECO:0000256" key="3">
    <source>
        <dbReference type="ARBA" id="ARBA00008088"/>
    </source>
</evidence>
<comment type="catalytic activity">
    <reaction evidence="1">
        <text>aldehydo-D-ribose 5-phosphate = D-ribulose 5-phosphate</text>
        <dbReference type="Rhea" id="RHEA:14657"/>
        <dbReference type="ChEBI" id="CHEBI:58121"/>
        <dbReference type="ChEBI" id="CHEBI:58273"/>
        <dbReference type="EC" id="5.3.1.6"/>
    </reaction>
</comment>
<evidence type="ECO:0000256" key="7">
    <source>
        <dbReference type="ARBA" id="ARBA00029734"/>
    </source>
</evidence>
<dbReference type="PANTHER" id="PTHR11934:SF0">
    <property type="entry name" value="RIBOSE-5-PHOSPHATE ISOMERASE"/>
    <property type="match status" value="1"/>
</dbReference>
<keyword evidence="10" id="KW-1185">Reference proteome</keyword>
<dbReference type="GeneID" id="85327185"/>
<proteinExistence type="inferred from homology"/>
<evidence type="ECO:0000313" key="10">
    <source>
        <dbReference type="Proteomes" id="UP001172101"/>
    </source>
</evidence>
<dbReference type="NCBIfam" id="TIGR00021">
    <property type="entry name" value="rpiA"/>
    <property type="match status" value="1"/>
</dbReference>
<evidence type="ECO:0000256" key="1">
    <source>
        <dbReference type="ARBA" id="ARBA00001713"/>
    </source>
</evidence>
<dbReference type="GO" id="GO:0005737">
    <property type="term" value="C:cytoplasm"/>
    <property type="evidence" value="ECO:0007669"/>
    <property type="project" value="TreeGrafter"/>
</dbReference>
<protein>
    <recommendedName>
        <fullName evidence="5">Ribose-5-phosphate isomerase</fullName>
        <ecNumber evidence="4">5.3.1.6</ecNumber>
    </recommendedName>
    <alternativeName>
        <fullName evidence="8">D-ribose-5-phosphate ketol-isomerase</fullName>
    </alternativeName>
    <alternativeName>
        <fullName evidence="7">Phosphoriboisomerase</fullName>
    </alternativeName>
</protein>
<dbReference type="FunFam" id="3.40.50.1360:FF:000014">
    <property type="entry name" value="Ribose 5-phosphate isomerase"/>
    <property type="match status" value="1"/>
</dbReference>
<dbReference type="GO" id="GO:0004751">
    <property type="term" value="F:ribose-5-phosphate isomerase activity"/>
    <property type="evidence" value="ECO:0007669"/>
    <property type="project" value="UniProtKB-EC"/>
</dbReference>
<dbReference type="CDD" id="cd01398">
    <property type="entry name" value="RPI_A"/>
    <property type="match status" value="1"/>
</dbReference>
<dbReference type="EC" id="5.3.1.6" evidence="4"/>
<evidence type="ECO:0000256" key="4">
    <source>
        <dbReference type="ARBA" id="ARBA00011959"/>
    </source>
</evidence>
<dbReference type="AlphaFoldDB" id="A0AA40DW60"/>
<organism evidence="9 10">
    <name type="scientific">Lasiosphaeria miniovina</name>
    <dbReference type="NCBI Taxonomy" id="1954250"/>
    <lineage>
        <taxon>Eukaryota</taxon>
        <taxon>Fungi</taxon>
        <taxon>Dikarya</taxon>
        <taxon>Ascomycota</taxon>
        <taxon>Pezizomycotina</taxon>
        <taxon>Sordariomycetes</taxon>
        <taxon>Sordariomycetidae</taxon>
        <taxon>Sordariales</taxon>
        <taxon>Lasiosphaeriaceae</taxon>
        <taxon>Lasiosphaeria</taxon>
    </lineage>
</organism>
<comment type="similarity">
    <text evidence="3">Belongs to the ribose 5-phosphate isomerase family.</text>
</comment>
<evidence type="ECO:0000256" key="8">
    <source>
        <dbReference type="ARBA" id="ARBA00032273"/>
    </source>
</evidence>
<dbReference type="InterPro" id="IPR037171">
    <property type="entry name" value="NagB/RpiA_transferase-like"/>
</dbReference>
<dbReference type="InterPro" id="IPR004788">
    <property type="entry name" value="Ribose5P_isomerase_type_A"/>
</dbReference>
<dbReference type="PANTHER" id="PTHR11934">
    <property type="entry name" value="RIBOSE-5-PHOSPHATE ISOMERASE"/>
    <property type="match status" value="1"/>
</dbReference>
<accession>A0AA40DW60</accession>
<comment type="caution">
    <text evidence="9">The sequence shown here is derived from an EMBL/GenBank/DDBJ whole genome shotgun (WGS) entry which is preliminary data.</text>
</comment>
<dbReference type="Gene3D" id="3.30.70.260">
    <property type="match status" value="1"/>
</dbReference>
<gene>
    <name evidence="9" type="ORF">B0T26DRAFT_741040</name>
</gene>
<dbReference type="SUPFAM" id="SSF75445">
    <property type="entry name" value="D-ribose-5-phosphate isomerase (RpiA), lid domain"/>
    <property type="match status" value="1"/>
</dbReference>